<name>A0A084AP13_STACB</name>
<protein>
    <recommendedName>
        <fullName evidence="3">Nucleoside phosphorylase domain-containing protein</fullName>
    </recommendedName>
</protein>
<dbReference type="Proteomes" id="UP000028045">
    <property type="component" value="Unassembled WGS sequence"/>
</dbReference>
<sequence length="657" mass="71804">MACQVSSVRIKRPAVFTPYRGKAIPHQTVISHNLLDGDHAANNTTTIDLQAANAGKAVATAGDLPLQERNIRIGWICTTTRSYVAARAFLHSPARPPHVHSEDGNYYVAGTCGRHLVVVATCHTKDGTLPSAARIAKDMLKSFPEIKLFISTGTAVATPSYKEHLNLGDIVVSAGIDGIPMIPETLKNIAWDRSMTVMKVLNGPPKICLTSIWDVYIDLASEGNIVQLAMDNALSLQPGLRKKFGSPQHSLGSRELPNPRQALEEDMNEEAPNMPSPALPRQDGAFDDEKSIYYGKIASGVSTSRTAAALDECLCFTAEAEDISVEVPCLCVRSIVGAVSSRPEDDHGQGFAALRAAAYATCVVAKLDSRELEAAENILIVDHAVQHLDLTQSHTELCADGAMQRYITESSQGLREVTTNGSVRLISDQISIALSDVWSFDGDPLIDLGGPWVGAGHDRVKHCCFSQLQAATSELDRHLATRNEREPPLDYSAFLLPQFPFLRYALCHLLHHANEAAAYLPQDKFIETLDLESMKNIAKGIAVTGGIEASKELNTWKRNPGSLFEVLAQRNFTCLMDAALRVYTHDEECREDVDIALWRALQYGSVDAALLILRTNSNLRPILDGSLMLDSVFFGSIPIVQLLLNQVSHQMFLMMMI</sequence>
<dbReference type="GO" id="GO:0003824">
    <property type="term" value="F:catalytic activity"/>
    <property type="evidence" value="ECO:0007669"/>
    <property type="project" value="InterPro"/>
</dbReference>
<keyword evidence="2" id="KW-1185">Reference proteome</keyword>
<dbReference type="HOGENOM" id="CLU_000288_34_2_1"/>
<dbReference type="PANTHER" id="PTHR46082:SF6">
    <property type="entry name" value="AAA+ ATPASE DOMAIN-CONTAINING PROTEIN-RELATED"/>
    <property type="match status" value="1"/>
</dbReference>
<gene>
    <name evidence="1" type="ORF">S7711_04723</name>
</gene>
<dbReference type="AlphaFoldDB" id="A0A084AP13"/>
<reference evidence="1 2" key="1">
    <citation type="journal article" date="2014" name="BMC Genomics">
        <title>Comparative genome sequencing reveals chemotype-specific gene clusters in the toxigenic black mold Stachybotrys.</title>
        <authorList>
            <person name="Semeiks J."/>
            <person name="Borek D."/>
            <person name="Otwinowski Z."/>
            <person name="Grishin N.V."/>
        </authorList>
    </citation>
    <scope>NUCLEOTIDE SEQUENCE [LARGE SCALE GENOMIC DNA]</scope>
    <source>
        <strain evidence="2">CBS 109288 / IBT 7711</strain>
    </source>
</reference>
<accession>A0A084AP13</accession>
<dbReference type="InterPro" id="IPR035994">
    <property type="entry name" value="Nucleoside_phosphorylase_sf"/>
</dbReference>
<evidence type="ECO:0008006" key="3">
    <source>
        <dbReference type="Google" id="ProtNLM"/>
    </source>
</evidence>
<dbReference type="Gene3D" id="3.40.50.1580">
    <property type="entry name" value="Nucleoside phosphorylase domain"/>
    <property type="match status" value="1"/>
</dbReference>
<evidence type="ECO:0000313" key="2">
    <source>
        <dbReference type="Proteomes" id="UP000028045"/>
    </source>
</evidence>
<dbReference type="OrthoDB" id="20872at2759"/>
<organism evidence="1 2">
    <name type="scientific">Stachybotrys chartarum (strain CBS 109288 / IBT 7711)</name>
    <name type="common">Toxic black mold</name>
    <name type="synonym">Stilbospora chartarum</name>
    <dbReference type="NCBI Taxonomy" id="1280523"/>
    <lineage>
        <taxon>Eukaryota</taxon>
        <taxon>Fungi</taxon>
        <taxon>Dikarya</taxon>
        <taxon>Ascomycota</taxon>
        <taxon>Pezizomycotina</taxon>
        <taxon>Sordariomycetes</taxon>
        <taxon>Hypocreomycetidae</taxon>
        <taxon>Hypocreales</taxon>
        <taxon>Stachybotryaceae</taxon>
        <taxon>Stachybotrys</taxon>
    </lineage>
</organism>
<dbReference type="PANTHER" id="PTHR46082">
    <property type="entry name" value="ATP/GTP-BINDING PROTEIN-RELATED"/>
    <property type="match status" value="1"/>
</dbReference>
<dbReference type="EMBL" id="KL648635">
    <property type="protein sequence ID" value="KEY67042.1"/>
    <property type="molecule type" value="Genomic_DNA"/>
</dbReference>
<proteinExistence type="predicted"/>
<dbReference type="SUPFAM" id="SSF53167">
    <property type="entry name" value="Purine and uridine phosphorylases"/>
    <property type="match status" value="1"/>
</dbReference>
<evidence type="ECO:0000313" key="1">
    <source>
        <dbReference type="EMBL" id="KEY67042.1"/>
    </source>
</evidence>
<dbReference type="GO" id="GO:0009116">
    <property type="term" value="P:nucleoside metabolic process"/>
    <property type="evidence" value="ECO:0007669"/>
    <property type="project" value="InterPro"/>
</dbReference>
<dbReference type="InterPro" id="IPR053137">
    <property type="entry name" value="NLR-like"/>
</dbReference>